<evidence type="ECO:0000256" key="5">
    <source>
        <dbReference type="ARBA" id="ARBA00022670"/>
    </source>
</evidence>
<evidence type="ECO:0000256" key="6">
    <source>
        <dbReference type="ARBA" id="ARBA00022801"/>
    </source>
</evidence>
<evidence type="ECO:0000256" key="4">
    <source>
        <dbReference type="ARBA" id="ARBA00022438"/>
    </source>
</evidence>
<keyword evidence="6 8" id="KW-0378">Hydrolase</keyword>
<feature type="active site" evidence="8">
    <location>
        <position position="342"/>
    </location>
</feature>
<dbReference type="EC" id="3.4.11.10" evidence="8"/>
<evidence type="ECO:0000256" key="8">
    <source>
        <dbReference type="HAMAP-Rule" id="MF_00181"/>
    </source>
</evidence>
<dbReference type="PROSITE" id="PS00631">
    <property type="entry name" value="CYTOSOL_AP"/>
    <property type="match status" value="1"/>
</dbReference>
<feature type="binding site" evidence="8">
    <location>
        <position position="261"/>
    </location>
    <ligand>
        <name>Mn(2+)</name>
        <dbReference type="ChEBI" id="CHEBI:29035"/>
        <label>1</label>
    </ligand>
</feature>
<feature type="binding site" evidence="8">
    <location>
        <position position="261"/>
    </location>
    <ligand>
        <name>Mn(2+)</name>
        <dbReference type="ChEBI" id="CHEBI:29035"/>
        <label>2</label>
    </ligand>
</feature>
<comment type="subcellular location">
    <subcellularLocation>
        <location evidence="8">Cytoplasm</location>
    </subcellularLocation>
</comment>
<comment type="catalytic activity">
    <reaction evidence="1 8">
        <text>Release of an N-terminal amino acid, Xaa-|-Yaa-, in which Xaa is preferably Leu, but may be other amino acids including Pro although not Arg or Lys, and Yaa may be Pro. Amino acid amides and methyl esters are also readily hydrolyzed, but rates on arylamides are exceedingly low.</text>
        <dbReference type="EC" id="3.4.11.1"/>
    </reaction>
</comment>
<dbReference type="PANTHER" id="PTHR11963">
    <property type="entry name" value="LEUCINE AMINOPEPTIDASE-RELATED"/>
    <property type="match status" value="1"/>
</dbReference>
<keyword evidence="5 8" id="KW-0645">Protease</keyword>
<dbReference type="AlphaFoldDB" id="A0A495D1W0"/>
<comment type="cofactor">
    <cofactor evidence="8">
        <name>Mn(2+)</name>
        <dbReference type="ChEBI" id="CHEBI:29035"/>
    </cofactor>
    <text evidence="8">Binds 2 manganese ions per subunit.</text>
</comment>
<evidence type="ECO:0000256" key="2">
    <source>
        <dbReference type="ARBA" id="ARBA00000967"/>
    </source>
</evidence>
<evidence type="ECO:0000259" key="9">
    <source>
        <dbReference type="PROSITE" id="PS00631"/>
    </source>
</evidence>
<keyword evidence="7 8" id="KW-0464">Manganese</keyword>
<feature type="binding site" evidence="8">
    <location>
        <position position="256"/>
    </location>
    <ligand>
        <name>Mn(2+)</name>
        <dbReference type="ChEBI" id="CHEBI:29035"/>
        <label>2</label>
    </ligand>
</feature>
<dbReference type="Gene3D" id="3.40.220.10">
    <property type="entry name" value="Leucine Aminopeptidase, subunit E, domain 1"/>
    <property type="match status" value="1"/>
</dbReference>
<dbReference type="GO" id="GO:0005737">
    <property type="term" value="C:cytoplasm"/>
    <property type="evidence" value="ECO:0007669"/>
    <property type="project" value="UniProtKB-SubCell"/>
</dbReference>
<sequence>MKIEFAAAPNAAGAIAVPVYEDATLSPAAAALDTASGGAIKRAIAASRFTGKPAQTLEIMAPSGSEASRVVLFGLGAKDKRTASTLEKAAAAVVAKLLISGETTLSIQFDGETDGDGAARAGLGARLASYRYDQFRTKLKDEQKPSLVELTIAVSDVDGAKSAWAGWGAVADGVDLAREVTNLPPNILNPETYAKKIEGMAEHGLEIEILDEVQMTELGMGALLGVGQASEFESKIAIMKWNGGKEGEKPLLFVGKGLTFDSGGISLKPGAGMDEMRGDMGGSAAVVGLMRALAGRKANVNAIGIVGLVENMPDGNAQRPGDIVTAMSGTTIEILNTDAEGRLVLADVLWYAQDRFDPKLIIDLATLTGAILIGLGNTRAGIFSNSDEIAAQLSSAGDASDEPVWRLPLGPDYEKHIETKNADIKNVGEGRLAGSISAAEFLKCFVNDKPWCHIDIAGTAMGGMGGKDDPRQPSWGTGWGVRILDRFVRDNYEG</sequence>
<dbReference type="GO" id="GO:0006508">
    <property type="term" value="P:proteolysis"/>
    <property type="evidence" value="ECO:0007669"/>
    <property type="project" value="UniProtKB-KW"/>
</dbReference>
<comment type="function">
    <text evidence="8">Presumably involved in the processing and regular turnover of intracellular proteins. Catalyzes the removal of unsubstituted N-terminal amino acids from various peptides.</text>
</comment>
<comment type="similarity">
    <text evidence="3 8">Belongs to the peptidase M17 family.</text>
</comment>
<dbReference type="NCBIfam" id="NF002074">
    <property type="entry name" value="PRK00913.1-4"/>
    <property type="match status" value="1"/>
</dbReference>
<dbReference type="PRINTS" id="PR00481">
    <property type="entry name" value="LAMNOPPTDASE"/>
</dbReference>
<keyword evidence="4 8" id="KW-0031">Aminopeptidase</keyword>
<dbReference type="InterPro" id="IPR011356">
    <property type="entry name" value="Leucine_aapep/pepB"/>
</dbReference>
<dbReference type="NCBIfam" id="NF002077">
    <property type="entry name" value="PRK00913.2-4"/>
    <property type="match status" value="1"/>
</dbReference>
<dbReference type="Pfam" id="PF02789">
    <property type="entry name" value="Peptidase_M17_N"/>
    <property type="match status" value="1"/>
</dbReference>
<evidence type="ECO:0000256" key="3">
    <source>
        <dbReference type="ARBA" id="ARBA00009528"/>
    </source>
</evidence>
<dbReference type="GO" id="GO:0070006">
    <property type="term" value="F:metalloaminopeptidase activity"/>
    <property type="evidence" value="ECO:0007669"/>
    <property type="project" value="InterPro"/>
</dbReference>
<feature type="binding site" evidence="8">
    <location>
        <position position="340"/>
    </location>
    <ligand>
        <name>Mn(2+)</name>
        <dbReference type="ChEBI" id="CHEBI:29035"/>
        <label>1</label>
    </ligand>
</feature>
<dbReference type="SUPFAM" id="SSF53187">
    <property type="entry name" value="Zn-dependent exopeptidases"/>
    <property type="match status" value="1"/>
</dbReference>
<accession>A0A495D1W0</accession>
<name>A0A495D1W0_9PROT</name>
<dbReference type="NCBIfam" id="NF002075">
    <property type="entry name" value="PRK00913.2-2"/>
    <property type="match status" value="1"/>
</dbReference>
<dbReference type="EMBL" id="RBIM01000006">
    <property type="protein sequence ID" value="RKQ95534.1"/>
    <property type="molecule type" value="Genomic_DNA"/>
</dbReference>
<feature type="binding site" evidence="8">
    <location>
        <position position="340"/>
    </location>
    <ligand>
        <name>Mn(2+)</name>
        <dbReference type="ChEBI" id="CHEBI:29035"/>
        <label>2</label>
    </ligand>
</feature>
<comment type="catalytic activity">
    <reaction evidence="2 8">
        <text>Release of an N-terminal amino acid, preferentially leucine, but not glutamic or aspartic acids.</text>
        <dbReference type="EC" id="3.4.11.10"/>
    </reaction>
</comment>
<keyword evidence="8" id="KW-0479">Metal-binding</keyword>
<reference evidence="10 11" key="1">
    <citation type="submission" date="2018-10" db="EMBL/GenBank/DDBJ databases">
        <title>Genomic Encyclopedia of Type Strains, Phase IV (KMG-IV): sequencing the most valuable type-strain genomes for metagenomic binning, comparative biology and taxonomic classification.</title>
        <authorList>
            <person name="Goeker M."/>
        </authorList>
    </citation>
    <scope>NUCLEOTIDE SEQUENCE [LARGE SCALE GENOMIC DNA]</scope>
    <source>
        <strain evidence="10 11">DSM 4734</strain>
    </source>
</reference>
<dbReference type="EC" id="3.4.11.1" evidence="8"/>
<gene>
    <name evidence="8" type="primary">pepA</name>
    <name evidence="10" type="ORF">C7435_2637</name>
</gene>
<dbReference type="InterPro" id="IPR008283">
    <property type="entry name" value="Peptidase_M17_N"/>
</dbReference>
<dbReference type="Gene3D" id="3.40.630.10">
    <property type="entry name" value="Zn peptidases"/>
    <property type="match status" value="1"/>
</dbReference>
<evidence type="ECO:0000256" key="7">
    <source>
        <dbReference type="ARBA" id="ARBA00023211"/>
    </source>
</evidence>
<comment type="caution">
    <text evidence="10">The sequence shown here is derived from an EMBL/GenBank/DDBJ whole genome shotgun (WGS) entry which is preliminary data.</text>
</comment>
<keyword evidence="8" id="KW-0963">Cytoplasm</keyword>
<dbReference type="InterPro" id="IPR023042">
    <property type="entry name" value="Peptidase_M17_leu_NH2_pept"/>
</dbReference>
<evidence type="ECO:0000256" key="1">
    <source>
        <dbReference type="ARBA" id="ARBA00000135"/>
    </source>
</evidence>
<evidence type="ECO:0000313" key="11">
    <source>
        <dbReference type="Proteomes" id="UP000273675"/>
    </source>
</evidence>
<organism evidence="10 11">
    <name type="scientific">Maricaulis maris</name>
    <dbReference type="NCBI Taxonomy" id="74318"/>
    <lineage>
        <taxon>Bacteria</taxon>
        <taxon>Pseudomonadati</taxon>
        <taxon>Pseudomonadota</taxon>
        <taxon>Alphaproteobacteria</taxon>
        <taxon>Maricaulales</taxon>
        <taxon>Maricaulaceae</taxon>
        <taxon>Maricaulis</taxon>
    </lineage>
</organism>
<dbReference type="PANTHER" id="PTHR11963:SF23">
    <property type="entry name" value="CYTOSOL AMINOPEPTIDASE"/>
    <property type="match status" value="1"/>
</dbReference>
<dbReference type="CDD" id="cd00433">
    <property type="entry name" value="Peptidase_M17"/>
    <property type="match status" value="1"/>
</dbReference>
<feature type="active site" evidence="8">
    <location>
        <position position="268"/>
    </location>
</feature>
<feature type="binding site" evidence="8">
    <location>
        <position position="338"/>
    </location>
    <ligand>
        <name>Mn(2+)</name>
        <dbReference type="ChEBI" id="CHEBI:29035"/>
        <label>1</label>
    </ligand>
</feature>
<evidence type="ECO:0000313" key="10">
    <source>
        <dbReference type="EMBL" id="RKQ95534.1"/>
    </source>
</evidence>
<dbReference type="InterPro" id="IPR000819">
    <property type="entry name" value="Peptidase_M17_C"/>
</dbReference>
<dbReference type="InterPro" id="IPR043472">
    <property type="entry name" value="Macro_dom-like"/>
</dbReference>
<dbReference type="SUPFAM" id="SSF52949">
    <property type="entry name" value="Macro domain-like"/>
    <property type="match status" value="1"/>
</dbReference>
<dbReference type="GO" id="GO:0030145">
    <property type="term" value="F:manganese ion binding"/>
    <property type="evidence" value="ECO:0007669"/>
    <property type="project" value="UniProtKB-UniRule"/>
</dbReference>
<dbReference type="Proteomes" id="UP000273675">
    <property type="component" value="Unassembled WGS sequence"/>
</dbReference>
<dbReference type="Pfam" id="PF00883">
    <property type="entry name" value="Peptidase_M17"/>
    <property type="match status" value="1"/>
</dbReference>
<protein>
    <recommendedName>
        <fullName evidence="8">Probable cytosol aminopeptidase</fullName>
        <ecNumber evidence="8">3.4.11.1</ecNumber>
    </recommendedName>
    <alternativeName>
        <fullName evidence="8">Leucine aminopeptidase</fullName>
        <shortName evidence="8">LAP</shortName>
        <ecNumber evidence="8">3.4.11.10</ecNumber>
    </alternativeName>
    <alternativeName>
        <fullName evidence="8">Leucyl aminopeptidase</fullName>
    </alternativeName>
</protein>
<dbReference type="RefSeq" id="WP_121212042.1">
    <property type="nucleotide sequence ID" value="NZ_RBIM01000006.1"/>
</dbReference>
<proteinExistence type="inferred from homology"/>
<dbReference type="OrthoDB" id="9809354at2"/>
<feature type="domain" description="Cytosol aminopeptidase" evidence="9">
    <location>
        <begin position="336"/>
        <end position="343"/>
    </location>
</feature>
<dbReference type="HAMAP" id="MF_00181">
    <property type="entry name" value="Cytosol_peptidase_M17"/>
    <property type="match status" value="1"/>
</dbReference>
<feature type="binding site" evidence="8">
    <location>
        <position position="279"/>
    </location>
    <ligand>
        <name>Mn(2+)</name>
        <dbReference type="ChEBI" id="CHEBI:29035"/>
        <label>2</label>
    </ligand>
</feature>